<dbReference type="EMBL" id="JH994035">
    <property type="protein sequence ID" value="ELQ74551.1"/>
    <property type="molecule type" value="Genomic_DNA"/>
</dbReference>
<keyword evidence="3" id="KW-1185">Reference proteome</keyword>
<evidence type="ECO:0000256" key="1">
    <source>
        <dbReference type="SAM" id="MobiDB-lite"/>
    </source>
</evidence>
<reference evidence="2 3" key="1">
    <citation type="journal article" date="2012" name="PLoS Pathog.">
        <title>The genome of the obligate intracellular parasite Trachipleistophora hominis: new insights into microsporidian genome dynamics and reductive evolution.</title>
        <authorList>
            <person name="Heinz E."/>
            <person name="Williams T.A."/>
            <person name="Nakjang S."/>
            <person name="Noel C.J."/>
            <person name="Swan D.C."/>
            <person name="Goldberg A.V."/>
            <person name="Harris S.R."/>
            <person name="Weinmaier T."/>
            <person name="Markert S."/>
            <person name="Becher D."/>
            <person name="Bernhardt J."/>
            <person name="Dagan T."/>
            <person name="Hacker C."/>
            <person name="Lucocq J.M."/>
            <person name="Schweder T."/>
            <person name="Rattei T."/>
            <person name="Hall N."/>
            <person name="Hirt R.P."/>
            <person name="Embley T.M."/>
        </authorList>
    </citation>
    <scope>NUCLEOTIDE SEQUENCE [LARGE SCALE GENOMIC DNA]</scope>
</reference>
<dbReference type="InParanoid" id="L7JU25"/>
<organism evidence="2 3">
    <name type="scientific">Trachipleistophora hominis</name>
    <name type="common">Microsporidian parasite</name>
    <dbReference type="NCBI Taxonomy" id="72359"/>
    <lineage>
        <taxon>Eukaryota</taxon>
        <taxon>Fungi</taxon>
        <taxon>Fungi incertae sedis</taxon>
        <taxon>Microsporidia</taxon>
        <taxon>Pleistophoridae</taxon>
        <taxon>Trachipleistophora</taxon>
    </lineage>
</organism>
<sequence>MVENPDTETVTSETVNSGTIGPEKKMKLLELKMKTEGIGDEKEKVMFVLKI</sequence>
<evidence type="ECO:0000313" key="2">
    <source>
        <dbReference type="EMBL" id="ELQ74551.1"/>
    </source>
</evidence>
<feature type="compositionally biased region" description="Polar residues" evidence="1">
    <location>
        <begin position="7"/>
        <end position="19"/>
    </location>
</feature>
<protein>
    <submittedName>
        <fullName evidence="2">Uncharacterized protein</fullName>
    </submittedName>
</protein>
<dbReference type="AlphaFoldDB" id="L7JU25"/>
<accession>L7JU25</accession>
<dbReference type="HOGENOM" id="CLU_3144007_0_0_1"/>
<gene>
    <name evidence="2" type="ORF">THOM_2464</name>
</gene>
<evidence type="ECO:0000313" key="3">
    <source>
        <dbReference type="Proteomes" id="UP000011185"/>
    </source>
</evidence>
<feature type="region of interest" description="Disordered" evidence="1">
    <location>
        <begin position="1"/>
        <end position="21"/>
    </location>
</feature>
<dbReference type="VEuPathDB" id="MicrosporidiaDB:THOM_2464"/>
<name>L7JU25_TRAHO</name>
<proteinExistence type="predicted"/>
<dbReference type="Proteomes" id="UP000011185">
    <property type="component" value="Unassembled WGS sequence"/>
</dbReference>